<accession>A0A1H9UIM4</accession>
<evidence type="ECO:0000313" key="4">
    <source>
        <dbReference type="Proteomes" id="UP000199352"/>
    </source>
</evidence>
<dbReference type="InterPro" id="IPR006680">
    <property type="entry name" value="Amidohydro-rel"/>
</dbReference>
<dbReference type="AlphaFoldDB" id="A0A1H9UIM4"/>
<keyword evidence="3" id="KW-0560">Oxidoreductase</keyword>
<dbReference type="PANTHER" id="PTHR43135">
    <property type="entry name" value="ALPHA-D-RIBOSE 1-METHYLPHOSPHONATE 5-TRIPHOSPHATE DIPHOSPHATASE"/>
    <property type="match status" value="1"/>
</dbReference>
<dbReference type="PANTHER" id="PTHR43135:SF3">
    <property type="entry name" value="ALPHA-D-RIBOSE 1-METHYLPHOSPHONATE 5-TRIPHOSPHATE DIPHOSPHATASE"/>
    <property type="match status" value="1"/>
</dbReference>
<feature type="region of interest" description="Disordered" evidence="1">
    <location>
        <begin position="400"/>
        <end position="425"/>
    </location>
</feature>
<keyword evidence="3" id="KW-0503">Monooxygenase</keyword>
<dbReference type="GO" id="GO:0004497">
    <property type="term" value="F:monooxygenase activity"/>
    <property type="evidence" value="ECO:0007669"/>
    <property type="project" value="UniProtKB-KW"/>
</dbReference>
<dbReference type="InterPro" id="IPR051781">
    <property type="entry name" value="Metallo-dep_Hydrolase"/>
</dbReference>
<dbReference type="Gene3D" id="2.30.40.10">
    <property type="entry name" value="Urease, subunit C, domain 1"/>
    <property type="match status" value="1"/>
</dbReference>
<dbReference type="Pfam" id="PF01979">
    <property type="entry name" value="Amidohydro_1"/>
    <property type="match status" value="1"/>
</dbReference>
<dbReference type="Proteomes" id="UP000199352">
    <property type="component" value="Unassembled WGS sequence"/>
</dbReference>
<dbReference type="STRING" id="402600.SAMN05216188_121137"/>
<evidence type="ECO:0000313" key="3">
    <source>
        <dbReference type="EMBL" id="SES09138.1"/>
    </source>
</evidence>
<keyword evidence="4" id="KW-1185">Reference proteome</keyword>
<sequence length="425" mass="45301">MVLVADRVWDGVAERPAGRLKVLVRGGRIVDVGREVDAGDGVRTVDLGARTLLPGFIDCHVHVLDSALATGSVAHQALAALPVLRQLLHNGFTTVRDLGCADQPITVDLRRAQADGVVEGPRLVVAPNLISARGGHGDKQPELTARYGIEVGTLGDGTAEVVRKVREQARHGADWIKFAASGGFGSAGDQPTQVTYTLEEMRALVAAATDLELPCAVHAVNDEAVRRAVLAGVRSVEHASLVSATTLALIAERGAFLVPTLYAQLGFVDELDDDEHWRDRPAFLREKIRRHAEELRANAAQLADSDVAIAFGTDASVIPHGENWREFTWLVRSGISPLRALRAATGVAADLLRRPDLGRIRPGAVADLIAVAGDPFTDITATARVEFVMQSGVIRRSPVRAGGGWPERHTVTPRAESGDVAARSG</sequence>
<dbReference type="SUPFAM" id="SSF51338">
    <property type="entry name" value="Composite domain of metallo-dependent hydrolases"/>
    <property type="match status" value="1"/>
</dbReference>
<dbReference type="EMBL" id="FOFR01000021">
    <property type="protein sequence ID" value="SES09138.1"/>
    <property type="molecule type" value="Genomic_DNA"/>
</dbReference>
<gene>
    <name evidence="3" type="ORF">SAMN05216188_121137</name>
</gene>
<feature type="domain" description="Amidohydrolase-related" evidence="2">
    <location>
        <begin position="51"/>
        <end position="392"/>
    </location>
</feature>
<dbReference type="OrthoDB" id="3514520at2"/>
<evidence type="ECO:0000259" key="2">
    <source>
        <dbReference type="Pfam" id="PF01979"/>
    </source>
</evidence>
<reference evidence="4" key="1">
    <citation type="submission" date="2016-10" db="EMBL/GenBank/DDBJ databases">
        <authorList>
            <person name="Varghese N."/>
            <person name="Submissions S."/>
        </authorList>
    </citation>
    <scope>NUCLEOTIDE SEQUENCE [LARGE SCALE GENOMIC DNA]</scope>
    <source>
        <strain evidence="4">CGMCC 4.3525</strain>
    </source>
</reference>
<dbReference type="InterPro" id="IPR057744">
    <property type="entry name" value="OTAase-like"/>
</dbReference>
<proteinExistence type="predicted"/>
<dbReference type="CDD" id="cd01299">
    <property type="entry name" value="Met_dep_hydrolase_A"/>
    <property type="match status" value="1"/>
</dbReference>
<dbReference type="GO" id="GO:0016810">
    <property type="term" value="F:hydrolase activity, acting on carbon-nitrogen (but not peptide) bonds"/>
    <property type="evidence" value="ECO:0007669"/>
    <property type="project" value="InterPro"/>
</dbReference>
<name>A0A1H9UIM4_9PSEU</name>
<dbReference type="Gene3D" id="3.20.20.140">
    <property type="entry name" value="Metal-dependent hydrolases"/>
    <property type="match status" value="1"/>
</dbReference>
<organism evidence="3 4">
    <name type="scientific">Lentzea xinjiangensis</name>
    <dbReference type="NCBI Taxonomy" id="402600"/>
    <lineage>
        <taxon>Bacteria</taxon>
        <taxon>Bacillati</taxon>
        <taxon>Actinomycetota</taxon>
        <taxon>Actinomycetes</taxon>
        <taxon>Pseudonocardiales</taxon>
        <taxon>Pseudonocardiaceae</taxon>
        <taxon>Lentzea</taxon>
    </lineage>
</organism>
<dbReference type="InterPro" id="IPR011059">
    <property type="entry name" value="Metal-dep_hydrolase_composite"/>
</dbReference>
<dbReference type="InterPro" id="IPR032466">
    <property type="entry name" value="Metal_Hydrolase"/>
</dbReference>
<dbReference type="SUPFAM" id="SSF51556">
    <property type="entry name" value="Metallo-dependent hydrolases"/>
    <property type="match status" value="1"/>
</dbReference>
<evidence type="ECO:0000256" key="1">
    <source>
        <dbReference type="SAM" id="MobiDB-lite"/>
    </source>
</evidence>
<protein>
    <submittedName>
        <fullName evidence="3">Tryptophan 2-monooxygenase</fullName>
    </submittedName>
</protein>